<feature type="transmembrane region" description="Helical" evidence="1">
    <location>
        <begin position="42"/>
        <end position="61"/>
    </location>
</feature>
<evidence type="ECO:0000313" key="4">
    <source>
        <dbReference type="WormBase" id="T03D3.6"/>
    </source>
</evidence>
<dbReference type="SUPFAM" id="SSF81321">
    <property type="entry name" value="Family A G protein-coupled receptor-like"/>
    <property type="match status" value="1"/>
</dbReference>
<dbReference type="KEGG" id="cel:CELE_T03D3.6"/>
<dbReference type="FunCoup" id="O16982">
    <property type="interactions" value="2"/>
</dbReference>
<dbReference type="InterPro" id="IPR019423">
    <property type="entry name" value="7TM_GPCR_serpentine_rcpt_Srj"/>
</dbReference>
<keyword evidence="3" id="KW-1185">Reference proteome</keyword>
<reference evidence="2 3" key="1">
    <citation type="journal article" date="1998" name="Science">
        <title>Genome sequence of the nematode C. elegans: a platform for investigating biology.</title>
        <authorList>
            <consortium name="The C. elegans sequencing consortium"/>
            <person name="Sulson J.E."/>
            <person name="Waterston R."/>
        </authorList>
    </citation>
    <scope>NUCLEOTIDE SEQUENCE [LARGE SCALE GENOMIC DNA]</scope>
    <source>
        <strain evidence="2 3">Bristol N2</strain>
    </source>
</reference>
<feature type="transmembrane region" description="Helical" evidence="1">
    <location>
        <begin position="127"/>
        <end position="147"/>
    </location>
</feature>
<dbReference type="AlphaFoldDB" id="O16982"/>
<evidence type="ECO:0000313" key="2">
    <source>
        <dbReference type="EMBL" id="CCD71816.1"/>
    </source>
</evidence>
<dbReference type="EMBL" id="BX284605">
    <property type="protein sequence ID" value="CCD71816.1"/>
    <property type="molecule type" value="Genomic_DNA"/>
</dbReference>
<evidence type="ECO:0000313" key="3">
    <source>
        <dbReference type="Proteomes" id="UP000001940"/>
    </source>
</evidence>
<gene>
    <name evidence="2 4" type="primary">srj-45</name>
    <name evidence="2" type="ORF">CELE_T03D3.6</name>
    <name evidence="4" type="ORF">T03D3.6</name>
</gene>
<dbReference type="RefSeq" id="NP_503768.1">
    <property type="nucleotide sequence ID" value="NM_071367.2"/>
</dbReference>
<keyword evidence="2" id="KW-0675">Receptor</keyword>
<name>O16982_CAEEL</name>
<dbReference type="STRING" id="6239.T03D3.6.1"/>
<organism evidence="2 3">
    <name type="scientific">Caenorhabditis elegans</name>
    <dbReference type="NCBI Taxonomy" id="6239"/>
    <lineage>
        <taxon>Eukaryota</taxon>
        <taxon>Metazoa</taxon>
        <taxon>Ecdysozoa</taxon>
        <taxon>Nematoda</taxon>
        <taxon>Chromadorea</taxon>
        <taxon>Rhabditida</taxon>
        <taxon>Rhabditina</taxon>
        <taxon>Rhabditomorpha</taxon>
        <taxon>Rhabditoidea</taxon>
        <taxon>Rhabditidae</taxon>
        <taxon>Peloderinae</taxon>
        <taxon>Caenorhabditis</taxon>
    </lineage>
</organism>
<dbReference type="InParanoid" id="O16982"/>
<dbReference type="PANTHER" id="PTHR45907:SF24">
    <property type="entry name" value="SERPENTINE RECEPTOR, CLASS J-RELATED"/>
    <property type="match status" value="1"/>
</dbReference>
<keyword evidence="1" id="KW-0812">Transmembrane</keyword>
<sequence>MFEDWIYKYLSRTSCALTFLVNPIFIYLIFSEKSSKFGNYRFLLLYFAFFNFIYSVVNVSVPLDIHNYRYSFFIFVRHGWFMERSDLNFHILVARCSIVASSYAVLLSHFIYRYLVISDSSLTRRHFHWYMTGSFLLSVVYFSLWHVTCYFPGRANFELLQYIREDFQETFGLDSTEFNMVGALFSVGSYETTHRAWIATISWSAVSIASITSFFVMARLIMRKLKKMTVRTSQKTSRFQFELLRALIVQTVIPICISFSPCLLCWYGPIFGIQLDRSFNYFETTALGVFSFVDPIAIILCLPIFRCRILKCFSKTYKNNRTTSISRN</sequence>
<dbReference type="PhylomeDB" id="O16982"/>
<dbReference type="SMR" id="O16982"/>
<dbReference type="WormBase" id="T03D3.6">
    <property type="protein sequence ID" value="CE13078"/>
    <property type="gene ID" value="WBGene00005627"/>
    <property type="gene designation" value="srj-45"/>
</dbReference>
<dbReference type="eggNOG" id="ENOG502R3HH">
    <property type="taxonomic scope" value="Eukaryota"/>
</dbReference>
<dbReference type="Pfam" id="PF10319">
    <property type="entry name" value="7TM_GPCR_Srj"/>
    <property type="match status" value="1"/>
</dbReference>
<dbReference type="Proteomes" id="UP000001940">
    <property type="component" value="Chromosome V"/>
</dbReference>
<feature type="transmembrane region" description="Helical" evidence="1">
    <location>
        <begin position="89"/>
        <end position="115"/>
    </location>
</feature>
<dbReference type="UCSC" id="T03D3.6">
    <property type="organism name" value="c. elegans"/>
</dbReference>
<dbReference type="PaxDb" id="6239-T03D3.6"/>
<keyword evidence="1" id="KW-0472">Membrane</keyword>
<dbReference type="AGR" id="WB:WBGene00005627"/>
<proteinExistence type="predicted"/>
<dbReference type="OrthoDB" id="5804276at2759"/>
<feature type="transmembrane region" description="Helical" evidence="1">
    <location>
        <begin position="281"/>
        <end position="305"/>
    </location>
</feature>
<dbReference type="CTD" id="191949"/>
<dbReference type="GeneID" id="191949"/>
<protein>
    <submittedName>
        <fullName evidence="2">Serpentine Receptor, class J</fullName>
    </submittedName>
</protein>
<evidence type="ECO:0000256" key="1">
    <source>
        <dbReference type="SAM" id="Phobius"/>
    </source>
</evidence>
<keyword evidence="1" id="KW-1133">Transmembrane helix</keyword>
<dbReference type="PIR" id="T32210">
    <property type="entry name" value="T32210"/>
</dbReference>
<dbReference type="HOGENOM" id="CLU_036335_0_0_1"/>
<feature type="transmembrane region" description="Helical" evidence="1">
    <location>
        <begin position="196"/>
        <end position="222"/>
    </location>
</feature>
<feature type="transmembrane region" description="Helical" evidence="1">
    <location>
        <begin position="243"/>
        <end position="269"/>
    </location>
</feature>
<dbReference type="PANTHER" id="PTHR45907">
    <property type="entry name" value="SERPENTINE RECEPTOR, CLASS J"/>
    <property type="match status" value="1"/>
</dbReference>
<feature type="transmembrane region" description="Helical" evidence="1">
    <location>
        <begin position="6"/>
        <end position="30"/>
    </location>
</feature>
<accession>O16982</accession>